<dbReference type="PROSITE" id="PS51257">
    <property type="entry name" value="PROKAR_LIPOPROTEIN"/>
    <property type="match status" value="1"/>
</dbReference>
<accession>A0ABU1WAE4</accession>
<organism evidence="1 2">
    <name type="scientific">Lysobacter niastensis</name>
    <dbReference type="NCBI Taxonomy" id="380629"/>
    <lineage>
        <taxon>Bacteria</taxon>
        <taxon>Pseudomonadati</taxon>
        <taxon>Pseudomonadota</taxon>
        <taxon>Gammaproteobacteria</taxon>
        <taxon>Lysobacterales</taxon>
        <taxon>Lysobacteraceae</taxon>
        <taxon>Lysobacter</taxon>
    </lineage>
</organism>
<evidence type="ECO:0000313" key="2">
    <source>
        <dbReference type="Proteomes" id="UP001251524"/>
    </source>
</evidence>
<protein>
    <recommendedName>
        <fullName evidence="3">Nuclear transport factor 2 family protein</fullName>
    </recommendedName>
</protein>
<dbReference type="Gene3D" id="3.10.450.50">
    <property type="match status" value="1"/>
</dbReference>
<keyword evidence="2" id="KW-1185">Reference proteome</keyword>
<proteinExistence type="predicted"/>
<evidence type="ECO:0000313" key="1">
    <source>
        <dbReference type="EMBL" id="MDR7134592.1"/>
    </source>
</evidence>
<name>A0ABU1WAE4_9GAMM</name>
<gene>
    <name evidence="1" type="ORF">J2X06_001776</name>
</gene>
<evidence type="ECO:0008006" key="3">
    <source>
        <dbReference type="Google" id="ProtNLM"/>
    </source>
</evidence>
<comment type="caution">
    <text evidence="1">The sequence shown here is derived from an EMBL/GenBank/DDBJ whole genome shotgun (WGS) entry which is preliminary data.</text>
</comment>
<dbReference type="Proteomes" id="UP001251524">
    <property type="component" value="Unassembled WGS sequence"/>
</dbReference>
<reference evidence="1 2" key="1">
    <citation type="submission" date="2023-07" db="EMBL/GenBank/DDBJ databases">
        <title>Sorghum-associated microbial communities from plants grown in Nebraska, USA.</title>
        <authorList>
            <person name="Schachtman D."/>
        </authorList>
    </citation>
    <scope>NUCLEOTIDE SEQUENCE [LARGE SCALE GENOMIC DNA]</scope>
    <source>
        <strain evidence="1 2">BE198</strain>
    </source>
</reference>
<dbReference type="EMBL" id="JAVDVY010000001">
    <property type="protein sequence ID" value="MDR7134592.1"/>
    <property type="molecule type" value="Genomic_DNA"/>
</dbReference>
<dbReference type="SUPFAM" id="SSF54427">
    <property type="entry name" value="NTF2-like"/>
    <property type="match status" value="1"/>
</dbReference>
<dbReference type="RefSeq" id="WP_310061012.1">
    <property type="nucleotide sequence ID" value="NZ_JAVDVY010000001.1"/>
</dbReference>
<sequence>MLKPSRPGLQMPAWLAPALLALALLGCSRTAPEERLRAAMSELQASIEQRDAKELESYLAQDFVGPDGLDREGARRMAQVLFLRHRDVGVRTGPEEVTLQAGYATVRFSAALTGGAGGVLPDSAQVYDVESGWREEEGTWRLTSVRWTPKFQPAR</sequence>
<dbReference type="InterPro" id="IPR032710">
    <property type="entry name" value="NTF2-like_dom_sf"/>
</dbReference>